<dbReference type="PANTHER" id="PTHR43380:SF1">
    <property type="entry name" value="2-OXOISOVALERATE DEHYDROGENASE SUBUNIT ALPHA, MITOCHONDRIAL"/>
    <property type="match status" value="1"/>
</dbReference>
<dbReference type="EMBL" id="CAJFCJ010000002">
    <property type="protein sequence ID" value="CAD5112562.1"/>
    <property type="molecule type" value="Genomic_DNA"/>
</dbReference>
<keyword evidence="5" id="KW-0809">Transit peptide</keyword>
<proteinExistence type="inferred from homology"/>
<dbReference type="EC" id="1.2.4.4" evidence="9"/>
<evidence type="ECO:0000256" key="7">
    <source>
        <dbReference type="ARBA" id="ARBA00023002"/>
    </source>
</evidence>
<dbReference type="GO" id="GO:0009083">
    <property type="term" value="P:branched-chain amino acid catabolic process"/>
    <property type="evidence" value="ECO:0007669"/>
    <property type="project" value="TreeGrafter"/>
</dbReference>
<evidence type="ECO:0000313" key="11">
    <source>
        <dbReference type="EMBL" id="CAD5112562.1"/>
    </source>
</evidence>
<comment type="catalytic activity">
    <reaction evidence="9">
        <text>N(6)-[(R)-lipoyl]-L-lysyl-[protein] + 3-methyl-2-oxobutanoate + H(+) = N(6)-[(R)-S(8)-2-methylpropanoyldihydrolipoyl]-L-lysyl-[protein] + CO2</text>
        <dbReference type="Rhea" id="RHEA:13457"/>
        <dbReference type="Rhea" id="RHEA-COMP:10474"/>
        <dbReference type="Rhea" id="RHEA-COMP:10497"/>
        <dbReference type="ChEBI" id="CHEBI:11851"/>
        <dbReference type="ChEBI" id="CHEBI:15378"/>
        <dbReference type="ChEBI" id="CHEBI:16526"/>
        <dbReference type="ChEBI" id="CHEBI:83099"/>
        <dbReference type="ChEBI" id="CHEBI:83142"/>
        <dbReference type="EC" id="1.2.4.4"/>
    </reaction>
</comment>
<protein>
    <recommendedName>
        <fullName evidence="9">2-oxoisovalerate dehydrogenase subunit alpha</fullName>
        <ecNumber evidence="9">1.2.4.4</ecNumber>
    </recommendedName>
    <alternativeName>
        <fullName evidence="9">Branched-chain alpha-keto acid dehydrogenase E1 component alpha chain</fullName>
    </alternativeName>
</protein>
<dbReference type="SUPFAM" id="SSF52518">
    <property type="entry name" value="Thiamin diphosphate-binding fold (THDP-binding)"/>
    <property type="match status" value="1"/>
</dbReference>
<dbReference type="GO" id="GO:0005759">
    <property type="term" value="C:mitochondrial matrix"/>
    <property type="evidence" value="ECO:0007669"/>
    <property type="project" value="UniProtKB-SubCell"/>
</dbReference>
<keyword evidence="7 9" id="KW-0560">Oxidoreductase</keyword>
<dbReference type="InterPro" id="IPR029061">
    <property type="entry name" value="THDP-binding"/>
</dbReference>
<dbReference type="InterPro" id="IPR050771">
    <property type="entry name" value="Alpha-ketoacid_DH_E1_comp"/>
</dbReference>
<evidence type="ECO:0000256" key="3">
    <source>
        <dbReference type="ARBA" id="ARBA00008646"/>
    </source>
</evidence>
<dbReference type="FunFam" id="3.40.50.970:FF:000015">
    <property type="entry name" value="2-oxoisovalerate dehydrogenase subunit alpha"/>
    <property type="match status" value="1"/>
</dbReference>
<dbReference type="InterPro" id="IPR001017">
    <property type="entry name" value="DH_E1"/>
</dbReference>
<gene>
    <name evidence="11" type="ORF">DGYR_LOCUS1684</name>
</gene>
<accession>A0A7I8V8K4</accession>
<evidence type="ECO:0000259" key="10">
    <source>
        <dbReference type="Pfam" id="PF00676"/>
    </source>
</evidence>
<dbReference type="AlphaFoldDB" id="A0A7I8V8K4"/>
<comment type="subcellular location">
    <subcellularLocation>
        <location evidence="2">Mitochondrion matrix</location>
    </subcellularLocation>
</comment>
<dbReference type="CDD" id="cd02000">
    <property type="entry name" value="TPP_E1_PDC_ADC_BCADC"/>
    <property type="match status" value="1"/>
</dbReference>
<keyword evidence="9" id="KW-0786">Thiamine pyrophosphate</keyword>
<name>A0A7I8V8K4_9ANNE</name>
<dbReference type="GO" id="GO:0046872">
    <property type="term" value="F:metal ion binding"/>
    <property type="evidence" value="ECO:0007669"/>
    <property type="project" value="UniProtKB-KW"/>
</dbReference>
<evidence type="ECO:0000256" key="4">
    <source>
        <dbReference type="ARBA" id="ARBA00022723"/>
    </source>
</evidence>
<keyword evidence="12" id="KW-1185">Reference proteome</keyword>
<reference evidence="11 12" key="1">
    <citation type="submission" date="2020-08" db="EMBL/GenBank/DDBJ databases">
        <authorList>
            <person name="Hejnol A."/>
        </authorList>
    </citation>
    <scope>NUCLEOTIDE SEQUENCE [LARGE SCALE GENOMIC DNA]</scope>
</reference>
<comment type="caution">
    <text evidence="11">The sequence shown here is derived from an EMBL/GenBank/DDBJ whole genome shotgun (WGS) entry which is preliminary data.</text>
</comment>
<dbReference type="PANTHER" id="PTHR43380">
    <property type="entry name" value="2-OXOISOVALERATE DEHYDROGENASE SUBUNIT ALPHA, MITOCHONDRIAL"/>
    <property type="match status" value="1"/>
</dbReference>
<evidence type="ECO:0000256" key="2">
    <source>
        <dbReference type="ARBA" id="ARBA00004305"/>
    </source>
</evidence>
<comment type="cofactor">
    <cofactor evidence="1 9">
        <name>thiamine diphosphate</name>
        <dbReference type="ChEBI" id="CHEBI:58937"/>
    </cofactor>
</comment>
<evidence type="ECO:0000256" key="9">
    <source>
        <dbReference type="RuleBase" id="RU365014"/>
    </source>
</evidence>
<evidence type="ECO:0000256" key="6">
    <source>
        <dbReference type="ARBA" id="ARBA00022958"/>
    </source>
</evidence>
<feature type="domain" description="Dehydrogenase E1 component" evidence="10">
    <location>
        <begin position="229"/>
        <end position="527"/>
    </location>
</feature>
<keyword evidence="8" id="KW-0496">Mitochondrion</keyword>
<dbReference type="Gene3D" id="3.40.50.970">
    <property type="match status" value="1"/>
</dbReference>
<comment type="function">
    <text evidence="9">The branched-chain alpha-keto dehydrogenase complex catalyzes the overall conversion of alpha-keto acids to acyl-CoA and CO(2). It contains multiple copies of three enzymatic components: branched-chain alpha-keto acid decarboxylase (E1), lipoamide acyltransferase (E2) and lipoamide dehydrogenase (E3).</text>
</comment>
<keyword evidence="6" id="KW-0630">Potassium</keyword>
<dbReference type="OrthoDB" id="3845at2759"/>
<evidence type="ECO:0000256" key="5">
    <source>
        <dbReference type="ARBA" id="ARBA00022946"/>
    </source>
</evidence>
<organism evidence="11 12">
    <name type="scientific">Dimorphilus gyrociliatus</name>
    <dbReference type="NCBI Taxonomy" id="2664684"/>
    <lineage>
        <taxon>Eukaryota</taxon>
        <taxon>Metazoa</taxon>
        <taxon>Spiralia</taxon>
        <taxon>Lophotrochozoa</taxon>
        <taxon>Annelida</taxon>
        <taxon>Polychaeta</taxon>
        <taxon>Polychaeta incertae sedis</taxon>
        <taxon>Dinophilidae</taxon>
        <taxon>Dimorphilus</taxon>
    </lineage>
</organism>
<comment type="similarity">
    <text evidence="3 9">Belongs to the BCKDHA family.</text>
</comment>
<evidence type="ECO:0000256" key="1">
    <source>
        <dbReference type="ARBA" id="ARBA00001964"/>
    </source>
</evidence>
<evidence type="ECO:0000256" key="8">
    <source>
        <dbReference type="ARBA" id="ARBA00023128"/>
    </source>
</evidence>
<dbReference type="GO" id="GO:0003863">
    <property type="term" value="F:branched-chain 2-oxo acid dehydrogenase activity"/>
    <property type="evidence" value="ECO:0007669"/>
    <property type="project" value="UniProtKB-EC"/>
</dbReference>
<sequence>MNRRALFYSFLVISVSVFAYFAFSKVSDTIVTEILINSSKENVYAFLSNLENIPKISLPAKSVFITKDVVDDENVRHVNVIIVENLKFVGNLNLTSYFIFDEENYTIRSYSHILNGFLEITNLWKITNEGNKVKFKEIYQVASPKILISFVKREAKELHQHMVRYSSSLGDEKPQFPGSRSEYTYKLQFLMPDQYEGIPVYRVMTRKGEVLDSADDPNLDKETTQKMYKDMTLLNTMDRILYESQRQGRISFYMTNYGEEGTHIGSAAALDPKDLVFGQYREAGVLMHRGYTLDEFMNQCLGNVDDANKARQMPVHYGSDKLRFVTISSPLATQIPQAAGAAYAFKRAQNNLVVMCYFGEGAASEGDAHSAFNFAATLNCPVIFFCRNNGYAISTPTSDQYRGDGIAARGPGYGIPTLRVDGNDVWAVYNAVREARNLAISQNRPCLIEAMTYRIGHHSTSDDSQAYRSVDEVHFWHSEDHPIQRLRWYMERKNWWNDETEKEWMQSSRKQVLEALSRAEKKKKPSPSQMFTDVYAEVPPHLKKQFEEVKKHIGNYSKEYPLDKFEKF</sequence>
<dbReference type="SUPFAM" id="SSF55961">
    <property type="entry name" value="Bet v1-like"/>
    <property type="match status" value="1"/>
</dbReference>
<keyword evidence="4" id="KW-0479">Metal-binding</keyword>
<evidence type="ECO:0000313" key="12">
    <source>
        <dbReference type="Proteomes" id="UP000549394"/>
    </source>
</evidence>
<dbReference type="Proteomes" id="UP000549394">
    <property type="component" value="Unassembled WGS sequence"/>
</dbReference>
<dbReference type="Pfam" id="PF00676">
    <property type="entry name" value="E1_dh"/>
    <property type="match status" value="1"/>
</dbReference>